<protein>
    <submittedName>
        <fullName evidence="1">Uncharacterized protein</fullName>
    </submittedName>
</protein>
<sequence length="112" mass="12416">MLIAGEEKWDWAIKEEPFMCGHVNSRPNSIKEGETNTPEHVARGIGDWSLTIDESSFVGCRRPGHVASNGRMEDACEFLVGTITCKLHQVGPPWQLCKRLQPLPQSNLTVGS</sequence>
<reference evidence="1" key="1">
    <citation type="submission" date="2022-11" db="EMBL/GenBank/DDBJ databases">
        <authorList>
            <person name="Hyden B.L."/>
            <person name="Feng K."/>
            <person name="Yates T."/>
            <person name="Jawdy S."/>
            <person name="Smart L.B."/>
            <person name="Muchero W."/>
        </authorList>
    </citation>
    <scope>NUCLEOTIDE SEQUENCE</scope>
    <source>
        <tissue evidence="1">Shoot tip</tissue>
    </source>
</reference>
<evidence type="ECO:0000313" key="1">
    <source>
        <dbReference type="EMBL" id="KAJ6739703.1"/>
    </source>
</evidence>
<comment type="caution">
    <text evidence="1">The sequence shown here is derived from an EMBL/GenBank/DDBJ whole genome shotgun (WGS) entry which is preliminary data.</text>
</comment>
<dbReference type="EMBL" id="JAPFFM010000010">
    <property type="protein sequence ID" value="KAJ6739703.1"/>
    <property type="molecule type" value="Genomic_DNA"/>
</dbReference>
<accession>A0A9Q0V1V7</accession>
<reference evidence="1" key="2">
    <citation type="journal article" date="2023" name="Int. J. Mol. Sci.">
        <title>De Novo Assembly and Annotation of 11 Diverse Shrub Willow (Salix) Genomes Reveals Novel Gene Organization in Sex-Linked Regions.</title>
        <authorList>
            <person name="Hyden B."/>
            <person name="Feng K."/>
            <person name="Yates T.B."/>
            <person name="Jawdy S."/>
            <person name="Cereghino C."/>
            <person name="Smart L.B."/>
            <person name="Muchero W."/>
        </authorList>
    </citation>
    <scope>NUCLEOTIDE SEQUENCE</scope>
    <source>
        <tissue evidence="1">Shoot tip</tissue>
    </source>
</reference>
<organism evidence="1 2">
    <name type="scientific">Salix koriyanagi</name>
    <dbReference type="NCBI Taxonomy" id="2511006"/>
    <lineage>
        <taxon>Eukaryota</taxon>
        <taxon>Viridiplantae</taxon>
        <taxon>Streptophyta</taxon>
        <taxon>Embryophyta</taxon>
        <taxon>Tracheophyta</taxon>
        <taxon>Spermatophyta</taxon>
        <taxon>Magnoliopsida</taxon>
        <taxon>eudicotyledons</taxon>
        <taxon>Gunneridae</taxon>
        <taxon>Pentapetalae</taxon>
        <taxon>rosids</taxon>
        <taxon>fabids</taxon>
        <taxon>Malpighiales</taxon>
        <taxon>Salicaceae</taxon>
        <taxon>Saliceae</taxon>
        <taxon>Salix</taxon>
    </lineage>
</organism>
<name>A0A9Q0V1V7_9ROSI</name>
<evidence type="ECO:0000313" key="2">
    <source>
        <dbReference type="Proteomes" id="UP001151752"/>
    </source>
</evidence>
<gene>
    <name evidence="1" type="ORF">OIU74_004462</name>
</gene>
<dbReference type="Proteomes" id="UP001151752">
    <property type="component" value="Chromosome 4"/>
</dbReference>
<dbReference type="AlphaFoldDB" id="A0A9Q0V1V7"/>
<keyword evidence="2" id="KW-1185">Reference proteome</keyword>
<proteinExistence type="predicted"/>